<sequence>MVDGRPYVDDRYAPDGGGARPPGGLAGWRGRGGRTRARGACGGALWCGAGGTGRRGW</sequence>
<feature type="compositionally biased region" description="Basic and acidic residues" evidence="1">
    <location>
        <begin position="1"/>
        <end position="13"/>
    </location>
</feature>
<gene>
    <name evidence="2" type="ORF">SBD_3874</name>
</gene>
<evidence type="ECO:0000313" key="2">
    <source>
        <dbReference type="EMBL" id="EMF54206.1"/>
    </source>
</evidence>
<evidence type="ECO:0000256" key="1">
    <source>
        <dbReference type="SAM" id="MobiDB-lite"/>
    </source>
</evidence>
<dbReference type="AlphaFoldDB" id="M3EDF6"/>
<accession>M3EDF6</accession>
<dbReference type="Proteomes" id="UP000030760">
    <property type="component" value="Unassembled WGS sequence"/>
</dbReference>
<dbReference type="EMBL" id="KB405078">
    <property type="protein sequence ID" value="EMF54206.1"/>
    <property type="molecule type" value="Genomic_DNA"/>
</dbReference>
<protein>
    <submittedName>
        <fullName evidence="2">Uncharacterized protein</fullName>
    </submittedName>
</protein>
<feature type="region of interest" description="Disordered" evidence="1">
    <location>
        <begin position="1"/>
        <end position="28"/>
    </location>
</feature>
<name>M3EDF6_9ACTN</name>
<feature type="compositionally biased region" description="Gly residues" evidence="1">
    <location>
        <begin position="15"/>
        <end position="28"/>
    </location>
</feature>
<organism evidence="2 3">
    <name type="scientific">Streptomyces bottropensis ATCC 25435</name>
    <dbReference type="NCBI Taxonomy" id="1054862"/>
    <lineage>
        <taxon>Bacteria</taxon>
        <taxon>Bacillati</taxon>
        <taxon>Actinomycetota</taxon>
        <taxon>Actinomycetes</taxon>
        <taxon>Kitasatosporales</taxon>
        <taxon>Streptomycetaceae</taxon>
        <taxon>Streptomyces</taxon>
    </lineage>
</organism>
<reference evidence="3" key="1">
    <citation type="journal article" date="2013" name="Genome Announc.">
        <title>Draft Genome Sequence of Streptomyces bottropensis ATCC 25435, a Bottromycin-Producing Actinomycete.</title>
        <authorList>
            <person name="Zhang H."/>
            <person name="Zhou W."/>
            <person name="Zhuang Y."/>
            <person name="Liang X."/>
            <person name="Liu T."/>
        </authorList>
    </citation>
    <scope>NUCLEOTIDE SEQUENCE [LARGE SCALE GENOMIC DNA]</scope>
    <source>
        <strain evidence="3">ATCC 25435</strain>
    </source>
</reference>
<evidence type="ECO:0000313" key="3">
    <source>
        <dbReference type="Proteomes" id="UP000030760"/>
    </source>
</evidence>
<proteinExistence type="predicted"/>